<reference evidence="1 2" key="1">
    <citation type="submission" date="2023-08" db="EMBL/GenBank/DDBJ databases">
        <authorList>
            <person name="Palmer J.M."/>
        </authorList>
    </citation>
    <scope>NUCLEOTIDE SEQUENCE [LARGE SCALE GENOMIC DNA]</scope>
    <source>
        <strain evidence="1 2">TWF481</strain>
    </source>
</reference>
<dbReference type="AlphaFoldDB" id="A0AAV9VYA9"/>
<dbReference type="Proteomes" id="UP001370758">
    <property type="component" value="Unassembled WGS sequence"/>
</dbReference>
<evidence type="ECO:0000313" key="2">
    <source>
        <dbReference type="Proteomes" id="UP001370758"/>
    </source>
</evidence>
<dbReference type="EMBL" id="JAVHJL010000009">
    <property type="protein sequence ID" value="KAK6497808.1"/>
    <property type="molecule type" value="Genomic_DNA"/>
</dbReference>
<sequence length="185" mass="20970">MKDVYIDVSSTIRHTEEILQGRPDLAEAEGINQQSLHTLSKMLAWIDSLTSQEITVPEGVWKGYDGGPLKVPIFTAISDLFEELGIEYYQFRRFKDSLFLTKWLYAYKTVNNDDDEETKEEETASVDIDAPLLKLLVVSDIATAMKDIAFQGSQIAAEIKNLKGFRPYSILWLEMMVLSIGLGRI</sequence>
<organism evidence="1 2">
    <name type="scientific">Arthrobotrys musiformis</name>
    <dbReference type="NCBI Taxonomy" id="47236"/>
    <lineage>
        <taxon>Eukaryota</taxon>
        <taxon>Fungi</taxon>
        <taxon>Dikarya</taxon>
        <taxon>Ascomycota</taxon>
        <taxon>Pezizomycotina</taxon>
        <taxon>Orbiliomycetes</taxon>
        <taxon>Orbiliales</taxon>
        <taxon>Orbiliaceae</taxon>
        <taxon>Arthrobotrys</taxon>
    </lineage>
</organism>
<keyword evidence="2" id="KW-1185">Reference proteome</keyword>
<name>A0AAV9VYA9_9PEZI</name>
<evidence type="ECO:0000313" key="1">
    <source>
        <dbReference type="EMBL" id="KAK6497808.1"/>
    </source>
</evidence>
<accession>A0AAV9VYA9</accession>
<gene>
    <name evidence="1" type="ORF">TWF481_012210</name>
</gene>
<comment type="caution">
    <text evidence="1">The sequence shown here is derived from an EMBL/GenBank/DDBJ whole genome shotgun (WGS) entry which is preliminary data.</text>
</comment>
<protein>
    <submittedName>
        <fullName evidence="1">Uncharacterized protein</fullName>
    </submittedName>
</protein>
<proteinExistence type="predicted"/>